<keyword evidence="2" id="KW-0732">Signal</keyword>
<dbReference type="EMBL" id="BAABFO010000036">
    <property type="protein sequence ID" value="GAA4342943.1"/>
    <property type="molecule type" value="Genomic_DNA"/>
</dbReference>
<dbReference type="Gene3D" id="3.40.190.150">
    <property type="entry name" value="Bordetella uptake gene, domain 1"/>
    <property type="match status" value="1"/>
</dbReference>
<accession>A0ABP8HQX1</accession>
<dbReference type="InterPro" id="IPR042100">
    <property type="entry name" value="Bug_dom1"/>
</dbReference>
<evidence type="ECO:0000256" key="2">
    <source>
        <dbReference type="SAM" id="SignalP"/>
    </source>
</evidence>
<feature type="signal peptide" evidence="2">
    <location>
        <begin position="1"/>
        <end position="24"/>
    </location>
</feature>
<dbReference type="SUPFAM" id="SSF53850">
    <property type="entry name" value="Periplasmic binding protein-like II"/>
    <property type="match status" value="1"/>
</dbReference>
<protein>
    <submittedName>
        <fullName evidence="3">Tripartite tricarboxylate transporter substrate binding protein</fullName>
    </submittedName>
</protein>
<dbReference type="RefSeq" id="WP_345252226.1">
    <property type="nucleotide sequence ID" value="NZ_BAABFO010000036.1"/>
</dbReference>
<dbReference type="Pfam" id="PF03401">
    <property type="entry name" value="TctC"/>
    <property type="match status" value="1"/>
</dbReference>
<dbReference type="InterPro" id="IPR005064">
    <property type="entry name" value="BUG"/>
</dbReference>
<dbReference type="PANTHER" id="PTHR42928">
    <property type="entry name" value="TRICARBOXYLATE-BINDING PROTEIN"/>
    <property type="match status" value="1"/>
</dbReference>
<organism evidence="3 4">
    <name type="scientific">Pigmentiphaga soli</name>
    <dbReference type="NCBI Taxonomy" id="1007095"/>
    <lineage>
        <taxon>Bacteria</taxon>
        <taxon>Pseudomonadati</taxon>
        <taxon>Pseudomonadota</taxon>
        <taxon>Betaproteobacteria</taxon>
        <taxon>Burkholderiales</taxon>
        <taxon>Alcaligenaceae</taxon>
        <taxon>Pigmentiphaga</taxon>
    </lineage>
</organism>
<evidence type="ECO:0000256" key="1">
    <source>
        <dbReference type="ARBA" id="ARBA00006987"/>
    </source>
</evidence>
<gene>
    <name evidence="3" type="ORF">GCM10023144_45400</name>
</gene>
<comment type="caution">
    <text evidence="3">The sequence shown here is derived from an EMBL/GenBank/DDBJ whole genome shotgun (WGS) entry which is preliminary data.</text>
</comment>
<feature type="chain" id="PRO_5046729161" evidence="2">
    <location>
        <begin position="25"/>
        <end position="324"/>
    </location>
</feature>
<name>A0ABP8HQX1_9BURK</name>
<reference evidence="4" key="1">
    <citation type="journal article" date="2019" name="Int. J. Syst. Evol. Microbiol.">
        <title>The Global Catalogue of Microorganisms (GCM) 10K type strain sequencing project: providing services to taxonomists for standard genome sequencing and annotation.</title>
        <authorList>
            <consortium name="The Broad Institute Genomics Platform"/>
            <consortium name="The Broad Institute Genome Sequencing Center for Infectious Disease"/>
            <person name="Wu L."/>
            <person name="Ma J."/>
        </authorList>
    </citation>
    <scope>NUCLEOTIDE SEQUENCE [LARGE SCALE GENOMIC DNA]</scope>
    <source>
        <strain evidence="4">JCM 17666</strain>
    </source>
</reference>
<dbReference type="Gene3D" id="3.40.190.10">
    <property type="entry name" value="Periplasmic binding protein-like II"/>
    <property type="match status" value="1"/>
</dbReference>
<evidence type="ECO:0000313" key="3">
    <source>
        <dbReference type="EMBL" id="GAA4342943.1"/>
    </source>
</evidence>
<sequence>MKLSALKRLAIVSMLALGATAAHARYPEHPIKLIVPYAPGGSSDIVGRQVAKFLGDALGTAVVVENVGGGGGANGVQRAAQAPADGYTLLLGANSELLINKLLRPELPYEATRDFTPLASIGTGAIVIAGKTSLKASNLKEAIELSRAQGGGLNYGTSGVGTIQHLVGEMLKLRANAPLTHVAYRGAGPLAADLAAGHVELGIATLASVLPLIQTDKIKGYAVSSARRSEFAPDIPTISETPGLPATSIETWYGVFAPAALPADIARTLQEKLTAALSHPELAKLLAQQAISIDSKDPGELKRFLQQETEKYRAIIAEARISVE</sequence>
<evidence type="ECO:0000313" key="4">
    <source>
        <dbReference type="Proteomes" id="UP001501671"/>
    </source>
</evidence>
<comment type="similarity">
    <text evidence="1">Belongs to the UPF0065 (bug) family.</text>
</comment>
<dbReference type="PANTHER" id="PTHR42928:SF5">
    <property type="entry name" value="BLR1237 PROTEIN"/>
    <property type="match status" value="1"/>
</dbReference>
<proteinExistence type="inferred from homology"/>
<dbReference type="PIRSF" id="PIRSF017082">
    <property type="entry name" value="YflP"/>
    <property type="match status" value="1"/>
</dbReference>
<keyword evidence="4" id="KW-1185">Reference proteome</keyword>
<dbReference type="Proteomes" id="UP001501671">
    <property type="component" value="Unassembled WGS sequence"/>
</dbReference>